<proteinExistence type="predicted"/>
<protein>
    <recommendedName>
        <fullName evidence="3">Lipoprotein</fullName>
    </recommendedName>
</protein>
<organism evidence="1 2">
    <name type="scientific">Stratiformator vulcanicus</name>
    <dbReference type="NCBI Taxonomy" id="2527980"/>
    <lineage>
        <taxon>Bacteria</taxon>
        <taxon>Pseudomonadati</taxon>
        <taxon>Planctomycetota</taxon>
        <taxon>Planctomycetia</taxon>
        <taxon>Planctomycetales</taxon>
        <taxon>Planctomycetaceae</taxon>
        <taxon>Stratiformator</taxon>
    </lineage>
</organism>
<dbReference type="AlphaFoldDB" id="A0A517R4Y6"/>
<gene>
    <name evidence="1" type="ORF">Pan189_33440</name>
</gene>
<dbReference type="Proteomes" id="UP000317318">
    <property type="component" value="Chromosome"/>
</dbReference>
<sequence length="234" mass="24159">MKFPTMSRFAIPAAILLTISTGCSHYSGCLASKDCGEAECGESCSTGSCSTGSCGSGLFGCKLCGGGAGMLGGCLCRRHKAIPDTLPLGSTIRAHFHTMQTNAEASEFIMHRHEFVRSSSELSPVGKDHIVEIAARAKSAPFPVVIERSENNADPELDALRRNMVATILTDLGVPEADQRTFVAPGYNKAANSVEASTDYFQHIFTRGNNFNNGGFAGGGGGGVGGGVGGGGGF</sequence>
<evidence type="ECO:0000313" key="2">
    <source>
        <dbReference type="Proteomes" id="UP000317318"/>
    </source>
</evidence>
<dbReference type="OrthoDB" id="215020at2"/>
<keyword evidence="2" id="KW-1185">Reference proteome</keyword>
<reference evidence="1 2" key="1">
    <citation type="submission" date="2019-02" db="EMBL/GenBank/DDBJ databases">
        <title>Deep-cultivation of Planctomycetes and their phenomic and genomic characterization uncovers novel biology.</title>
        <authorList>
            <person name="Wiegand S."/>
            <person name="Jogler M."/>
            <person name="Boedeker C."/>
            <person name="Pinto D."/>
            <person name="Vollmers J."/>
            <person name="Rivas-Marin E."/>
            <person name="Kohn T."/>
            <person name="Peeters S.H."/>
            <person name="Heuer A."/>
            <person name="Rast P."/>
            <person name="Oberbeckmann S."/>
            <person name="Bunk B."/>
            <person name="Jeske O."/>
            <person name="Meyerdierks A."/>
            <person name="Storesund J.E."/>
            <person name="Kallscheuer N."/>
            <person name="Luecker S."/>
            <person name="Lage O.M."/>
            <person name="Pohl T."/>
            <person name="Merkel B.J."/>
            <person name="Hornburger P."/>
            <person name="Mueller R.-W."/>
            <person name="Bruemmer F."/>
            <person name="Labrenz M."/>
            <person name="Spormann A.M."/>
            <person name="Op den Camp H."/>
            <person name="Overmann J."/>
            <person name="Amann R."/>
            <person name="Jetten M.S.M."/>
            <person name="Mascher T."/>
            <person name="Medema M.H."/>
            <person name="Devos D.P."/>
            <person name="Kaster A.-K."/>
            <person name="Ovreas L."/>
            <person name="Rohde M."/>
            <person name="Galperin M.Y."/>
            <person name="Jogler C."/>
        </authorList>
    </citation>
    <scope>NUCLEOTIDE SEQUENCE [LARGE SCALE GENOMIC DNA]</scope>
    <source>
        <strain evidence="1 2">Pan189</strain>
    </source>
</reference>
<dbReference type="KEGG" id="svp:Pan189_33440"/>
<dbReference type="EMBL" id="CP036268">
    <property type="protein sequence ID" value="QDT38944.1"/>
    <property type="molecule type" value="Genomic_DNA"/>
</dbReference>
<name>A0A517R4Y6_9PLAN</name>
<evidence type="ECO:0000313" key="1">
    <source>
        <dbReference type="EMBL" id="QDT38944.1"/>
    </source>
</evidence>
<dbReference type="RefSeq" id="WP_145365025.1">
    <property type="nucleotide sequence ID" value="NZ_CP036268.1"/>
</dbReference>
<accession>A0A517R4Y6</accession>
<evidence type="ECO:0008006" key="3">
    <source>
        <dbReference type="Google" id="ProtNLM"/>
    </source>
</evidence>
<dbReference type="PROSITE" id="PS51257">
    <property type="entry name" value="PROKAR_LIPOPROTEIN"/>
    <property type="match status" value="1"/>
</dbReference>